<evidence type="ECO:0000313" key="2">
    <source>
        <dbReference type="EMBL" id="MBD7958789.1"/>
    </source>
</evidence>
<dbReference type="EMBL" id="JACSQP010000013">
    <property type="protein sequence ID" value="MBD7958789.1"/>
    <property type="molecule type" value="Genomic_DNA"/>
</dbReference>
<dbReference type="Proteomes" id="UP000648352">
    <property type="component" value="Unassembled WGS sequence"/>
</dbReference>
<reference evidence="2 3" key="1">
    <citation type="submission" date="2020-08" db="EMBL/GenBank/DDBJ databases">
        <title>A Genomic Blueprint of the Chicken Gut Microbiome.</title>
        <authorList>
            <person name="Gilroy R."/>
            <person name="Ravi A."/>
            <person name="Getino M."/>
            <person name="Pursley I."/>
            <person name="Horton D.L."/>
            <person name="Alikhan N.-F."/>
            <person name="Baker D."/>
            <person name="Gharbi K."/>
            <person name="Hall N."/>
            <person name="Watson M."/>
            <person name="Adriaenssens E.M."/>
            <person name="Foster-Nyarko E."/>
            <person name="Jarju S."/>
            <person name="Secka A."/>
            <person name="Antonio M."/>
            <person name="Oren A."/>
            <person name="Chaudhuri R."/>
            <person name="La Ragione R.M."/>
            <person name="Hildebrand F."/>
            <person name="Pallen M.J."/>
        </authorList>
    </citation>
    <scope>NUCLEOTIDE SEQUENCE [LARGE SCALE GENOMIC DNA]</scope>
    <source>
        <strain evidence="2 3">Sa4CUA7</strain>
    </source>
</reference>
<organism evidence="2 3">
    <name type="scientific">Microbacterium pullorum</name>
    <dbReference type="NCBI Taxonomy" id="2762236"/>
    <lineage>
        <taxon>Bacteria</taxon>
        <taxon>Bacillati</taxon>
        <taxon>Actinomycetota</taxon>
        <taxon>Actinomycetes</taxon>
        <taxon>Micrococcales</taxon>
        <taxon>Microbacteriaceae</taxon>
        <taxon>Microbacterium</taxon>
    </lineage>
</organism>
<feature type="transmembrane region" description="Helical" evidence="1">
    <location>
        <begin position="183"/>
        <end position="206"/>
    </location>
</feature>
<sequence length="292" mass="29457">MQGTVLGLVGGAIGAGAGIGLGALSLRLLDDGSSGAFWGLHLPWSVLVGVVVFATLVGTLAALLPARAATRGEVIAALRGARRPVRVRIDRPLWGSLLLGVGVVATAVAGTALATIEPADAGGSPHPLWVAAVIGIIAGPLLLQIGVIVAGHWLLTLLARALSRLGLAPRIASRDAAANPGRIVPAFAAIAAVAFLSSAALGGVAVNLGSTERSWVYQAPLGSVAMQAFLGESTGDAGPVVEAAFERAQTLLERTDPAAVGAVWLQGWPGEYDEQGRLTSPTATVVSPELHD</sequence>
<gene>
    <name evidence="2" type="ORF">H9651_14195</name>
</gene>
<feature type="transmembrane region" description="Helical" evidence="1">
    <location>
        <begin position="128"/>
        <end position="155"/>
    </location>
</feature>
<evidence type="ECO:0000313" key="3">
    <source>
        <dbReference type="Proteomes" id="UP000648352"/>
    </source>
</evidence>
<accession>A0ABR8S5X8</accession>
<proteinExistence type="predicted"/>
<keyword evidence="3" id="KW-1185">Reference proteome</keyword>
<feature type="transmembrane region" description="Helical" evidence="1">
    <location>
        <begin position="93"/>
        <end position="116"/>
    </location>
</feature>
<feature type="transmembrane region" description="Helical" evidence="1">
    <location>
        <begin position="44"/>
        <end position="64"/>
    </location>
</feature>
<evidence type="ECO:0000256" key="1">
    <source>
        <dbReference type="SAM" id="Phobius"/>
    </source>
</evidence>
<keyword evidence="1" id="KW-0812">Transmembrane</keyword>
<keyword evidence="1" id="KW-0472">Membrane</keyword>
<dbReference type="RefSeq" id="WP_191719986.1">
    <property type="nucleotide sequence ID" value="NZ_JACSQP010000013.1"/>
</dbReference>
<keyword evidence="1" id="KW-1133">Transmembrane helix</keyword>
<name>A0ABR8S5X8_9MICO</name>
<feature type="transmembrane region" description="Helical" evidence="1">
    <location>
        <begin position="5"/>
        <end position="24"/>
    </location>
</feature>
<comment type="caution">
    <text evidence="2">The sequence shown here is derived from an EMBL/GenBank/DDBJ whole genome shotgun (WGS) entry which is preliminary data.</text>
</comment>
<protein>
    <submittedName>
        <fullName evidence="2">Uncharacterized protein</fullName>
    </submittedName>
</protein>